<proteinExistence type="predicted"/>
<accession>A0A0F9IVS2</accession>
<name>A0A0F9IVS2_9ZZZZ</name>
<comment type="caution">
    <text evidence="1">The sequence shown here is derived from an EMBL/GenBank/DDBJ whole genome shotgun (WGS) entry which is preliminary data.</text>
</comment>
<evidence type="ECO:0000313" key="1">
    <source>
        <dbReference type="EMBL" id="KKL97810.1"/>
    </source>
</evidence>
<reference evidence="1" key="1">
    <citation type="journal article" date="2015" name="Nature">
        <title>Complex archaea that bridge the gap between prokaryotes and eukaryotes.</title>
        <authorList>
            <person name="Spang A."/>
            <person name="Saw J.H."/>
            <person name="Jorgensen S.L."/>
            <person name="Zaremba-Niedzwiedzka K."/>
            <person name="Martijn J."/>
            <person name="Lind A.E."/>
            <person name="van Eijk R."/>
            <person name="Schleper C."/>
            <person name="Guy L."/>
            <person name="Ettema T.J."/>
        </authorList>
    </citation>
    <scope>NUCLEOTIDE SEQUENCE</scope>
</reference>
<dbReference type="EMBL" id="LAZR01018076">
    <property type="protein sequence ID" value="KKL97810.1"/>
    <property type="molecule type" value="Genomic_DNA"/>
</dbReference>
<gene>
    <name evidence="1" type="ORF">LCGC14_1830680</name>
</gene>
<organism evidence="1">
    <name type="scientific">marine sediment metagenome</name>
    <dbReference type="NCBI Taxonomy" id="412755"/>
    <lineage>
        <taxon>unclassified sequences</taxon>
        <taxon>metagenomes</taxon>
        <taxon>ecological metagenomes</taxon>
    </lineage>
</organism>
<sequence length="185" mass="20508">MDKDVKNVKRASEAVGKFVAPEVTLANGDAVTVNKLGWKGFREMFSSISQIVQLYFEHNNAQEKSTEIAMGSFVIKNQLEIADEATESTVEQAKTDAQKAFQRLAEKIIDAPDIVEKLVDKCTGLNSDTQAELEFDDVLDLAYTALRINFIENKKVLGFFSAWTSAVSDSPKERKRSPKKAAVAE</sequence>
<protein>
    <submittedName>
        <fullName evidence="1">Uncharacterized protein</fullName>
    </submittedName>
</protein>
<dbReference type="AlphaFoldDB" id="A0A0F9IVS2"/>